<feature type="binding site" evidence="3">
    <location>
        <position position="20"/>
    </location>
    <ligand>
        <name>a divalent metal cation</name>
        <dbReference type="ChEBI" id="CHEBI:60240"/>
    </ligand>
</feature>
<dbReference type="Proteomes" id="UP000034841">
    <property type="component" value="Unassembled WGS sequence"/>
</dbReference>
<dbReference type="OrthoDB" id="423498at2759"/>
<evidence type="ECO:0000256" key="1">
    <source>
        <dbReference type="ARBA" id="ARBA00008853"/>
    </source>
</evidence>
<dbReference type="GO" id="GO:0004341">
    <property type="term" value="F:gluconolactonase activity"/>
    <property type="evidence" value="ECO:0007669"/>
    <property type="project" value="TreeGrafter"/>
</dbReference>
<keyword evidence="6" id="KW-1185">Reference proteome</keyword>
<dbReference type="EMBL" id="LBBL01000008">
    <property type="protein sequence ID" value="KKF97408.1"/>
    <property type="molecule type" value="Genomic_DNA"/>
</dbReference>
<comment type="cofactor">
    <cofactor evidence="3">
        <name>Zn(2+)</name>
        <dbReference type="ChEBI" id="CHEBI:29105"/>
    </cofactor>
    <text evidence="3">Binds 1 divalent metal cation per subunit.</text>
</comment>
<dbReference type="InterPro" id="IPR011042">
    <property type="entry name" value="6-blade_b-propeller_TolB-like"/>
</dbReference>
<feature type="domain" description="SMP-30/Gluconolactonase/LRE-like region" evidence="4">
    <location>
        <begin position="18"/>
        <end position="264"/>
    </location>
</feature>
<protein>
    <recommendedName>
        <fullName evidence="4">SMP-30/Gluconolactonase/LRE-like region domain-containing protein</fullName>
    </recommendedName>
</protein>
<feature type="binding site" evidence="3">
    <location>
        <position position="209"/>
    </location>
    <ligand>
        <name>a divalent metal cation</name>
        <dbReference type="ChEBI" id="CHEBI:60240"/>
    </ligand>
</feature>
<evidence type="ECO:0000256" key="2">
    <source>
        <dbReference type="PIRSR" id="PIRSR605511-1"/>
    </source>
</evidence>
<feature type="binding site" evidence="3">
    <location>
        <position position="110"/>
    </location>
    <ligand>
        <name>substrate</name>
    </ligand>
</feature>
<feature type="active site" description="Proton donor/acceptor" evidence="2">
    <location>
        <position position="209"/>
    </location>
</feature>
<gene>
    <name evidence="5" type="ORF">CFO_g244</name>
</gene>
<dbReference type="SUPFAM" id="SSF63829">
    <property type="entry name" value="Calcium-dependent phosphotriesterase"/>
    <property type="match status" value="1"/>
</dbReference>
<sequence length="298" mass="32880">MHIWTVTDPFLPKLRCQLGEGPYYEPATDSVRFVDIKGNCLHTVYLATKTLNTLPLATRVTVTADIAGVDPAQTILVGAKHGLAKLHRKTGELEYLAPLTEQQNERLRPNDGAVGPDGRFWLGYMTDFGQGDFRPEGGLVTYAHGQRERHLPSLPITIPNTIGWSPDTSTMYFTHSSARQVFAFNYNAAQHSYSSQRIFYTHGGTGEPDGFRIDTEGNMWHAVYGEGKVLKIAPNGEVVGEVCLPTRNVTCVQFVDSKLFITTAADEESGDEKSMEFGGAVFMVEVGAQGLKPFEYKL</sequence>
<name>A0A0F8BY03_CERFI</name>
<organism evidence="5 6">
    <name type="scientific">Ceratocystis fimbriata f. sp. platani</name>
    <dbReference type="NCBI Taxonomy" id="88771"/>
    <lineage>
        <taxon>Eukaryota</taxon>
        <taxon>Fungi</taxon>
        <taxon>Dikarya</taxon>
        <taxon>Ascomycota</taxon>
        <taxon>Pezizomycotina</taxon>
        <taxon>Sordariomycetes</taxon>
        <taxon>Hypocreomycetidae</taxon>
        <taxon>Microascales</taxon>
        <taxon>Ceratocystidaceae</taxon>
        <taxon>Ceratocystis</taxon>
    </lineage>
</organism>
<evidence type="ECO:0000256" key="3">
    <source>
        <dbReference type="PIRSR" id="PIRSR605511-2"/>
    </source>
</evidence>
<comment type="caution">
    <text evidence="5">The sequence shown here is derived from an EMBL/GenBank/DDBJ whole genome shotgun (WGS) entry which is preliminary data.</text>
</comment>
<dbReference type="PANTHER" id="PTHR10907:SF47">
    <property type="entry name" value="REGUCALCIN"/>
    <property type="match status" value="1"/>
</dbReference>
<reference evidence="5 6" key="1">
    <citation type="submission" date="2015-04" db="EMBL/GenBank/DDBJ databases">
        <title>Genome sequence of Ceratocystis platani, a major pathogen of plane trees.</title>
        <authorList>
            <person name="Belbahri L."/>
        </authorList>
    </citation>
    <scope>NUCLEOTIDE SEQUENCE [LARGE SCALE GENOMIC DNA]</scope>
    <source>
        <strain evidence="5 6">CFO</strain>
    </source>
</reference>
<dbReference type="Pfam" id="PF08450">
    <property type="entry name" value="SGL"/>
    <property type="match status" value="1"/>
</dbReference>
<accession>A0A0F8BY03</accession>
<dbReference type="Gene3D" id="2.120.10.30">
    <property type="entry name" value="TolB, C-terminal domain"/>
    <property type="match status" value="1"/>
</dbReference>
<feature type="binding site" evidence="3">
    <location>
        <position position="108"/>
    </location>
    <ligand>
        <name>substrate</name>
    </ligand>
</feature>
<proteinExistence type="inferred from homology"/>
<evidence type="ECO:0000259" key="4">
    <source>
        <dbReference type="Pfam" id="PF08450"/>
    </source>
</evidence>
<dbReference type="InterPro" id="IPR005511">
    <property type="entry name" value="SMP-30"/>
</dbReference>
<dbReference type="InterPro" id="IPR013658">
    <property type="entry name" value="SGL"/>
</dbReference>
<feature type="binding site" evidence="3">
    <location>
        <position position="160"/>
    </location>
    <ligand>
        <name>a divalent metal cation</name>
        <dbReference type="ChEBI" id="CHEBI:60240"/>
    </ligand>
</feature>
<evidence type="ECO:0000313" key="6">
    <source>
        <dbReference type="Proteomes" id="UP000034841"/>
    </source>
</evidence>
<dbReference type="PANTHER" id="PTHR10907">
    <property type="entry name" value="REGUCALCIN"/>
    <property type="match status" value="1"/>
</dbReference>
<dbReference type="GO" id="GO:0005509">
    <property type="term" value="F:calcium ion binding"/>
    <property type="evidence" value="ECO:0007669"/>
    <property type="project" value="TreeGrafter"/>
</dbReference>
<comment type="similarity">
    <text evidence="1">Belongs to the SMP-30/CGR1 family.</text>
</comment>
<keyword evidence="3" id="KW-0479">Metal-binding</keyword>
<dbReference type="PRINTS" id="PR01790">
    <property type="entry name" value="SMP30FAMILY"/>
</dbReference>
<keyword evidence="3" id="KW-0862">Zinc</keyword>
<dbReference type="AlphaFoldDB" id="A0A0F8BY03"/>
<evidence type="ECO:0000313" key="5">
    <source>
        <dbReference type="EMBL" id="KKF97408.1"/>
    </source>
</evidence>